<evidence type="ECO:0000313" key="4">
    <source>
        <dbReference type="EMBL" id="AFK03439.1"/>
    </source>
</evidence>
<evidence type="ECO:0000256" key="1">
    <source>
        <dbReference type="ARBA" id="ARBA00023015"/>
    </source>
</evidence>
<evidence type="ECO:0000256" key="2">
    <source>
        <dbReference type="ARBA" id="ARBA00023163"/>
    </source>
</evidence>
<dbReference type="EMBL" id="CP002961">
    <property type="protein sequence ID" value="AFK03439.1"/>
    <property type="molecule type" value="Genomic_DNA"/>
</dbReference>
<dbReference type="Pfam" id="PF00455">
    <property type="entry name" value="DeoRC"/>
    <property type="match status" value="1"/>
</dbReference>
<dbReference type="Gene3D" id="3.40.50.1360">
    <property type="match status" value="1"/>
</dbReference>
<protein>
    <submittedName>
        <fullName evidence="4">Transcriptional regulator, DeoR family</fullName>
    </submittedName>
</protein>
<gene>
    <name evidence="4" type="ordered locus">Emtol_2301</name>
</gene>
<dbReference type="InterPro" id="IPR050313">
    <property type="entry name" value="Carb_Metab_HTH_regulators"/>
</dbReference>
<dbReference type="SMART" id="SM01134">
    <property type="entry name" value="DeoRC"/>
    <property type="match status" value="1"/>
</dbReference>
<sequence>MYANFFDNVKNILHYFAIFVQIFARTMLKEERQRLILEKLNTDKKINFVELGKFLDVSYDSIRRDIIELEDKGFLKKVHGGAVANSYLSVLGTKRNGASSSEELSIMFKKAQKLFENRQTIIMDGGTTNYFMAEQLAKTLELTIITNSTPLAMALNEHPKIDVILLGGTYFKRYQITLGSEVSRQLEHINADYYFMGVNGVHHEKGLSIRHYEESLIKQNMMKAAKKTVCCVIEEKLNVQEAHRVCNFQQIDLMITNLKPTDSALKDFQKQGVEII</sequence>
<dbReference type="InterPro" id="IPR014036">
    <property type="entry name" value="DeoR-like_C"/>
</dbReference>
<evidence type="ECO:0000313" key="5">
    <source>
        <dbReference type="Proteomes" id="UP000002875"/>
    </source>
</evidence>
<accession>A0ABM5N228</accession>
<reference evidence="4 5" key="1">
    <citation type="submission" date="2011-07" db="EMBL/GenBank/DDBJ databases">
        <title>The complete genome of chromosome of Emticicia oligotrophica DSM 17448.</title>
        <authorList>
            <consortium name="US DOE Joint Genome Institute (JGI-PGF)"/>
            <person name="Lucas S."/>
            <person name="Han J."/>
            <person name="Lapidus A."/>
            <person name="Bruce D."/>
            <person name="Goodwin L."/>
            <person name="Pitluck S."/>
            <person name="Peters L."/>
            <person name="Kyrpides N."/>
            <person name="Mavromatis K."/>
            <person name="Ivanova N."/>
            <person name="Ovchinnikova G."/>
            <person name="Teshima H."/>
            <person name="Detter J.C."/>
            <person name="Tapia R."/>
            <person name="Han C."/>
            <person name="Land M."/>
            <person name="Hauser L."/>
            <person name="Markowitz V."/>
            <person name="Cheng J.-F."/>
            <person name="Hugenholtz P."/>
            <person name="Woyke T."/>
            <person name="Wu D."/>
            <person name="Tindall B."/>
            <person name="Pomrenke H."/>
            <person name="Brambilla E."/>
            <person name="Klenk H.-P."/>
            <person name="Eisen J.A."/>
        </authorList>
    </citation>
    <scope>NUCLEOTIDE SEQUENCE [LARGE SCALE GENOMIC DNA]</scope>
    <source>
        <strain evidence="4 5">DSM 17448</strain>
    </source>
</reference>
<keyword evidence="5" id="KW-1185">Reference proteome</keyword>
<dbReference type="InterPro" id="IPR037171">
    <property type="entry name" value="NagB/RpiA_transferase-like"/>
</dbReference>
<dbReference type="PANTHER" id="PTHR30363:SF51">
    <property type="entry name" value="HTH-TYPE TRANSCRIPTIONAL REPRESSOR GLCR"/>
    <property type="match status" value="1"/>
</dbReference>
<dbReference type="InterPro" id="IPR036388">
    <property type="entry name" value="WH-like_DNA-bd_sf"/>
</dbReference>
<dbReference type="PROSITE" id="PS51000">
    <property type="entry name" value="HTH_DEOR_2"/>
    <property type="match status" value="1"/>
</dbReference>
<dbReference type="SMART" id="SM00420">
    <property type="entry name" value="HTH_DEOR"/>
    <property type="match status" value="1"/>
</dbReference>
<dbReference type="InterPro" id="IPR001034">
    <property type="entry name" value="DeoR_HTH"/>
</dbReference>
<feature type="domain" description="HTH deoR-type" evidence="3">
    <location>
        <begin position="29"/>
        <end position="84"/>
    </location>
</feature>
<dbReference type="PRINTS" id="PR00037">
    <property type="entry name" value="HTHLACR"/>
</dbReference>
<name>A0ABM5N228_EMTOG</name>
<dbReference type="SUPFAM" id="SSF46785">
    <property type="entry name" value="Winged helix' DNA-binding domain"/>
    <property type="match status" value="1"/>
</dbReference>
<dbReference type="Pfam" id="PF08220">
    <property type="entry name" value="HTH_DeoR"/>
    <property type="match status" value="1"/>
</dbReference>
<dbReference type="PANTHER" id="PTHR30363">
    <property type="entry name" value="HTH-TYPE TRANSCRIPTIONAL REGULATOR SRLR-RELATED"/>
    <property type="match status" value="1"/>
</dbReference>
<keyword evidence="2" id="KW-0804">Transcription</keyword>
<evidence type="ECO:0000259" key="3">
    <source>
        <dbReference type="PROSITE" id="PS51000"/>
    </source>
</evidence>
<dbReference type="Gene3D" id="1.10.10.10">
    <property type="entry name" value="Winged helix-like DNA-binding domain superfamily/Winged helix DNA-binding domain"/>
    <property type="match status" value="1"/>
</dbReference>
<dbReference type="Proteomes" id="UP000002875">
    <property type="component" value="Chromosome"/>
</dbReference>
<proteinExistence type="predicted"/>
<dbReference type="SUPFAM" id="SSF100950">
    <property type="entry name" value="NagB/RpiA/CoA transferase-like"/>
    <property type="match status" value="1"/>
</dbReference>
<organism evidence="4 5">
    <name type="scientific">Emticicia oligotrophica (strain DSM 17448 / CIP 109782 / MTCC 6937 / GPTSA100-15)</name>
    <dbReference type="NCBI Taxonomy" id="929562"/>
    <lineage>
        <taxon>Bacteria</taxon>
        <taxon>Pseudomonadati</taxon>
        <taxon>Bacteroidota</taxon>
        <taxon>Cytophagia</taxon>
        <taxon>Cytophagales</taxon>
        <taxon>Leadbetterellaceae</taxon>
        <taxon>Emticicia</taxon>
    </lineage>
</organism>
<dbReference type="InterPro" id="IPR036390">
    <property type="entry name" value="WH_DNA-bd_sf"/>
</dbReference>
<keyword evidence="1" id="KW-0805">Transcription regulation</keyword>